<comment type="subcellular location">
    <subcellularLocation>
        <location evidence="1">Membrane</location>
        <topology evidence="1">Multi-pass membrane protein</topology>
    </subcellularLocation>
</comment>
<feature type="transmembrane region" description="Helical" evidence="6">
    <location>
        <begin position="31"/>
        <end position="53"/>
    </location>
</feature>
<keyword evidence="9" id="KW-1185">Reference proteome</keyword>
<keyword evidence="4 6" id="KW-0472">Membrane</keyword>
<dbReference type="GO" id="GO:0016020">
    <property type="term" value="C:membrane"/>
    <property type="evidence" value="ECO:0007669"/>
    <property type="project" value="UniProtKB-SubCell"/>
</dbReference>
<feature type="transmembrane region" description="Helical" evidence="6">
    <location>
        <begin position="446"/>
        <end position="468"/>
    </location>
</feature>
<keyword evidence="3 6" id="KW-1133">Transmembrane helix</keyword>
<dbReference type="AlphaFoldDB" id="A0AAN8PQ01"/>
<dbReference type="EMBL" id="JAZGQO010000007">
    <property type="protein sequence ID" value="KAK6181349.1"/>
    <property type="molecule type" value="Genomic_DNA"/>
</dbReference>
<dbReference type="Proteomes" id="UP001347796">
    <property type="component" value="Unassembled WGS sequence"/>
</dbReference>
<evidence type="ECO:0000256" key="5">
    <source>
        <dbReference type="SAM" id="MobiDB-lite"/>
    </source>
</evidence>
<dbReference type="InterPro" id="IPR036259">
    <property type="entry name" value="MFS_trans_sf"/>
</dbReference>
<evidence type="ECO:0000313" key="9">
    <source>
        <dbReference type="Proteomes" id="UP001347796"/>
    </source>
</evidence>
<feature type="transmembrane region" description="Helical" evidence="6">
    <location>
        <begin position="286"/>
        <end position="305"/>
    </location>
</feature>
<evidence type="ECO:0000256" key="2">
    <source>
        <dbReference type="ARBA" id="ARBA00022692"/>
    </source>
</evidence>
<feature type="transmembrane region" description="Helical" evidence="6">
    <location>
        <begin position="380"/>
        <end position="401"/>
    </location>
</feature>
<feature type="region of interest" description="Disordered" evidence="5">
    <location>
        <begin position="1"/>
        <end position="21"/>
    </location>
</feature>
<name>A0AAN8PQ01_PATCE</name>
<reference evidence="8 9" key="1">
    <citation type="submission" date="2024-01" db="EMBL/GenBank/DDBJ databases">
        <title>The genome of the rayed Mediterranean limpet Patella caerulea (Linnaeus, 1758).</title>
        <authorList>
            <person name="Anh-Thu Weber A."/>
            <person name="Halstead-Nussloch G."/>
        </authorList>
    </citation>
    <scope>NUCLEOTIDE SEQUENCE [LARGE SCALE GENOMIC DNA]</scope>
    <source>
        <strain evidence="8">AATW-2023a</strain>
        <tissue evidence="8">Whole specimen</tissue>
    </source>
</reference>
<evidence type="ECO:0000256" key="6">
    <source>
        <dbReference type="SAM" id="Phobius"/>
    </source>
</evidence>
<gene>
    <name evidence="8" type="ORF">SNE40_009221</name>
</gene>
<feature type="domain" description="Major facilitator superfamily (MFS) profile" evidence="7">
    <location>
        <begin position="40"/>
        <end position="470"/>
    </location>
</feature>
<evidence type="ECO:0000256" key="1">
    <source>
        <dbReference type="ARBA" id="ARBA00004141"/>
    </source>
</evidence>
<accession>A0AAN8PQ01</accession>
<dbReference type="InterPro" id="IPR020846">
    <property type="entry name" value="MFS_dom"/>
</dbReference>
<keyword evidence="2 6" id="KW-0812">Transmembrane</keyword>
<proteinExistence type="predicted"/>
<dbReference type="Pfam" id="PF07690">
    <property type="entry name" value="MFS_1"/>
    <property type="match status" value="1"/>
</dbReference>
<feature type="transmembrane region" description="Helical" evidence="6">
    <location>
        <begin position="107"/>
        <end position="124"/>
    </location>
</feature>
<protein>
    <recommendedName>
        <fullName evidence="7">Major facilitator superfamily (MFS) profile domain-containing protein</fullName>
    </recommendedName>
</protein>
<dbReference type="InterPro" id="IPR011701">
    <property type="entry name" value="MFS"/>
</dbReference>
<dbReference type="SUPFAM" id="SSF103473">
    <property type="entry name" value="MFS general substrate transporter"/>
    <property type="match status" value="1"/>
</dbReference>
<dbReference type="Gene3D" id="1.20.1250.20">
    <property type="entry name" value="MFS general substrate transporter like domains"/>
    <property type="match status" value="1"/>
</dbReference>
<feature type="transmembrane region" description="Helical" evidence="6">
    <location>
        <begin position="356"/>
        <end position="374"/>
    </location>
</feature>
<evidence type="ECO:0000256" key="3">
    <source>
        <dbReference type="ARBA" id="ARBA00022989"/>
    </source>
</evidence>
<feature type="transmembrane region" description="Helical" evidence="6">
    <location>
        <begin position="199"/>
        <end position="224"/>
    </location>
</feature>
<feature type="transmembrane region" description="Helical" evidence="6">
    <location>
        <begin position="136"/>
        <end position="157"/>
    </location>
</feature>
<feature type="transmembrane region" description="Helical" evidence="6">
    <location>
        <begin position="163"/>
        <end position="187"/>
    </location>
</feature>
<evidence type="ECO:0000259" key="7">
    <source>
        <dbReference type="PROSITE" id="PS50850"/>
    </source>
</evidence>
<comment type="caution">
    <text evidence="8">The sequence shown here is derived from an EMBL/GenBank/DDBJ whole genome shotgun (WGS) entry which is preliminary data.</text>
</comment>
<evidence type="ECO:0000256" key="4">
    <source>
        <dbReference type="ARBA" id="ARBA00023136"/>
    </source>
</evidence>
<organism evidence="8 9">
    <name type="scientific">Patella caerulea</name>
    <name type="common">Rayed Mediterranean limpet</name>
    <dbReference type="NCBI Taxonomy" id="87958"/>
    <lineage>
        <taxon>Eukaryota</taxon>
        <taxon>Metazoa</taxon>
        <taxon>Spiralia</taxon>
        <taxon>Lophotrochozoa</taxon>
        <taxon>Mollusca</taxon>
        <taxon>Gastropoda</taxon>
        <taxon>Patellogastropoda</taxon>
        <taxon>Patelloidea</taxon>
        <taxon>Patellidae</taxon>
        <taxon>Patella</taxon>
    </lineage>
</organism>
<feature type="transmembrane region" description="Helical" evidence="6">
    <location>
        <begin position="413"/>
        <end position="434"/>
    </location>
</feature>
<dbReference type="GO" id="GO:0022857">
    <property type="term" value="F:transmembrane transporter activity"/>
    <property type="evidence" value="ECO:0007669"/>
    <property type="project" value="InterPro"/>
</dbReference>
<sequence length="499" mass="54819">MKHQDDEKTSLLNSRPKSEGSVPPNFPIARAWIVSGVSVVFYMMAAVSLTPVISQYVVRRLKEAKLNATFLNITDNDVSSLCGNHTNLTEIGRVEQEVQKEASMLNLYYALTAGSSAIFINIFMGPLSDSIGRKKIYLIPMMGVLCKNLIIMFIVYYNMNLNYIFLAYGIDGLCGSYYAVLVAMFSYSADITVPGNSRTIAIAVLEGCLAIAASLGQLAAGYLIKSTGFFYPMVMVVCISALDLVIVFFLLPETLIVKRKAEKSPLKSIKKVFGFYFTEGSRIKRCAYLTALGVFFFSVVTFLGRSSLETIYQLGVPFCWDSIKIGYYGAVRLTTSFICGILALKILQKFLREEIISIISCLSAIAGFLLEGMADTSLLMYLVPVVSLVGAASIPIARSILSKMTLPSQQGALFASIAIVETVCNSTSNLLYSAVYNATVEYYKGIVWFMMAGMALIDIIFLTAFIWISGKGGDIYPTYEIEVTVNDDSYGGSDKHDIY</sequence>
<dbReference type="PANTHER" id="PTHR23507">
    <property type="entry name" value="ZGC:174356"/>
    <property type="match status" value="1"/>
</dbReference>
<feature type="transmembrane region" description="Helical" evidence="6">
    <location>
        <begin position="230"/>
        <end position="251"/>
    </location>
</feature>
<dbReference type="PANTHER" id="PTHR23507:SF1">
    <property type="entry name" value="FI18259P1-RELATED"/>
    <property type="match status" value="1"/>
</dbReference>
<evidence type="ECO:0000313" key="8">
    <source>
        <dbReference type="EMBL" id="KAK6181349.1"/>
    </source>
</evidence>
<dbReference type="PROSITE" id="PS50850">
    <property type="entry name" value="MFS"/>
    <property type="match status" value="1"/>
</dbReference>
<feature type="transmembrane region" description="Helical" evidence="6">
    <location>
        <begin position="325"/>
        <end position="344"/>
    </location>
</feature>